<accession>A0A0K2LEJ0</accession>
<gene>
    <name evidence="2" type="ORF">JP39_10150</name>
</gene>
<feature type="chain" id="PRO_5038979321" evidence="1">
    <location>
        <begin position="23"/>
        <end position="174"/>
    </location>
</feature>
<keyword evidence="3" id="KW-1185">Reference proteome</keyword>
<dbReference type="Proteomes" id="UP000061546">
    <property type="component" value="Chromosome"/>
</dbReference>
<name>A0A0K2LEJ0_9LACO</name>
<dbReference type="EMBL" id="CP012559">
    <property type="protein sequence ID" value="ALB29685.1"/>
    <property type="molecule type" value="Genomic_DNA"/>
</dbReference>
<evidence type="ECO:0000313" key="3">
    <source>
        <dbReference type="Proteomes" id="UP000061546"/>
    </source>
</evidence>
<dbReference type="RefSeq" id="WP_041501188.1">
    <property type="nucleotide sequence ID" value="NZ_BJDV01000005.1"/>
</dbReference>
<dbReference type="AlphaFoldDB" id="A0A0K2LEJ0"/>
<evidence type="ECO:0000256" key="1">
    <source>
        <dbReference type="SAM" id="SignalP"/>
    </source>
</evidence>
<evidence type="ECO:0000313" key="2">
    <source>
        <dbReference type="EMBL" id="ALB29685.1"/>
    </source>
</evidence>
<reference evidence="2 3" key="1">
    <citation type="submission" date="2015-08" db="EMBL/GenBank/DDBJ databases">
        <title>Genomic sequence of Lactobacillus heilongjiangensis DSM 28069, isolated from Chinese traditional pickle.</title>
        <authorList>
            <person name="Jiang X."/>
            <person name="Zheng B."/>
            <person name="Cheng H."/>
        </authorList>
    </citation>
    <scope>NUCLEOTIDE SEQUENCE [LARGE SCALE GENOMIC DNA]</scope>
    <source>
        <strain evidence="2 3">DSM 28069</strain>
    </source>
</reference>
<keyword evidence="1" id="KW-0732">Signal</keyword>
<proteinExistence type="predicted"/>
<sequence>MKKFVRFVLVSALALISFGSFSQTVRASGADSLLVHTFKTTRLYAKGKQVAGNDWDPQFEFSPISDRELAINSNWYSDQRTDSDKITDGKYYRVATNEWVKLSDVVLVDNYSVIFGLYTYKNYPIFNLNTDSFKMEKTDKTLPTNEWLIGSEIDFPNGDSYYQVGQNEWIQIDQ</sequence>
<dbReference type="KEGG" id="lhi:JP39_10150"/>
<dbReference type="OrthoDB" id="2305711at2"/>
<feature type="signal peptide" evidence="1">
    <location>
        <begin position="1"/>
        <end position="22"/>
    </location>
</feature>
<protein>
    <submittedName>
        <fullName evidence="2">Uncharacterized protein</fullName>
    </submittedName>
</protein>
<organism evidence="2 3">
    <name type="scientific">Companilactobacillus heilongjiangensis</name>
    <dbReference type="NCBI Taxonomy" id="1074467"/>
    <lineage>
        <taxon>Bacteria</taxon>
        <taxon>Bacillati</taxon>
        <taxon>Bacillota</taxon>
        <taxon>Bacilli</taxon>
        <taxon>Lactobacillales</taxon>
        <taxon>Lactobacillaceae</taxon>
        <taxon>Companilactobacillus</taxon>
    </lineage>
</organism>